<proteinExistence type="predicted"/>
<sequence>MESDRLKNTSAGPLNSDQAGPSTFQALPTPPVPASVTDGMMALKYRQILDLAAEKLLAFIKRRRPPIHWVSQCGQDRFVVEKIFRRKRQGFFLEIGGGDGRYLSNTLVLETFFDWSGILVEPTDAFDSMIKNRPKANCERATIAGSRKTVRMLEVQDNGQVAINPDAATGNTLLSVMEDIDDAGSGFQPPSFGTIQKSYLVETITLDDLLTKWNAPSTIDYFSFDVEGAEFEILQAFPFDKWKFNCIGVERPSAELDQLLVANKYFLIREGFPLDWFYLHRDFLDQWFETLS</sequence>
<evidence type="ECO:0000313" key="3">
    <source>
        <dbReference type="EMBL" id="VFU08052.1"/>
    </source>
</evidence>
<evidence type="ECO:0000256" key="1">
    <source>
        <dbReference type="SAM" id="MobiDB-lite"/>
    </source>
</evidence>
<dbReference type="InterPro" id="IPR029063">
    <property type="entry name" value="SAM-dependent_MTases_sf"/>
</dbReference>
<protein>
    <recommendedName>
        <fullName evidence="2">Methyltransferase FkbM domain-containing protein</fullName>
    </recommendedName>
</protein>
<dbReference type="AlphaFoldDB" id="A0A4U8Z0I9"/>
<dbReference type="OrthoDB" id="938855at2"/>
<dbReference type="GO" id="GO:0006888">
    <property type="term" value="P:endoplasmic reticulum to Golgi vesicle-mediated transport"/>
    <property type="evidence" value="ECO:0007669"/>
    <property type="project" value="TreeGrafter"/>
</dbReference>
<feature type="compositionally biased region" description="Polar residues" evidence="1">
    <location>
        <begin position="8"/>
        <end position="26"/>
    </location>
</feature>
<reference evidence="3 4" key="1">
    <citation type="submission" date="2019-03" db="EMBL/GenBank/DDBJ databases">
        <authorList>
            <person name="Kox A.R. M."/>
        </authorList>
    </citation>
    <scope>NUCLEOTIDE SEQUENCE [LARGE SCALE GENOMIC DNA]</scope>
    <source>
        <strain evidence="3">MTUNDRAET4 annotated genome</strain>
    </source>
</reference>
<accession>A0A4U8Z0I9</accession>
<gene>
    <name evidence="3" type="ORF">MTUNDRAET4_1159</name>
</gene>
<evidence type="ECO:0000259" key="2">
    <source>
        <dbReference type="Pfam" id="PF05050"/>
    </source>
</evidence>
<evidence type="ECO:0000313" key="4">
    <source>
        <dbReference type="Proteomes" id="UP000294360"/>
    </source>
</evidence>
<feature type="domain" description="Methyltransferase FkbM" evidence="2">
    <location>
        <begin position="95"/>
        <end position="250"/>
    </location>
</feature>
<dbReference type="GO" id="GO:0005737">
    <property type="term" value="C:cytoplasm"/>
    <property type="evidence" value="ECO:0007669"/>
    <property type="project" value="GOC"/>
</dbReference>
<dbReference type="InterPro" id="IPR053202">
    <property type="entry name" value="EGF_Rcpt_Signaling_Reg"/>
</dbReference>
<dbReference type="GO" id="GO:0016197">
    <property type="term" value="P:endosomal transport"/>
    <property type="evidence" value="ECO:0007669"/>
    <property type="project" value="TreeGrafter"/>
</dbReference>
<feature type="region of interest" description="Disordered" evidence="1">
    <location>
        <begin position="1"/>
        <end position="31"/>
    </location>
</feature>
<dbReference type="PANTHER" id="PTHR34009">
    <property type="entry name" value="PROTEIN STAR"/>
    <property type="match status" value="1"/>
</dbReference>
<dbReference type="PANTHER" id="PTHR34009:SF2">
    <property type="entry name" value="PROTEIN STAR"/>
    <property type="match status" value="1"/>
</dbReference>
<name>A0A4U8Z0I9_METTU</name>
<dbReference type="SUPFAM" id="SSF53335">
    <property type="entry name" value="S-adenosyl-L-methionine-dependent methyltransferases"/>
    <property type="match status" value="1"/>
</dbReference>
<dbReference type="GO" id="GO:0005886">
    <property type="term" value="C:plasma membrane"/>
    <property type="evidence" value="ECO:0007669"/>
    <property type="project" value="TreeGrafter"/>
</dbReference>
<dbReference type="Pfam" id="PF05050">
    <property type="entry name" value="Methyltransf_21"/>
    <property type="match status" value="1"/>
</dbReference>
<dbReference type="KEGG" id="mtun:MTUNDRAET4_1159"/>
<dbReference type="EMBL" id="LR536450">
    <property type="protein sequence ID" value="VFU08052.1"/>
    <property type="molecule type" value="Genomic_DNA"/>
</dbReference>
<organism evidence="3 4">
    <name type="scientific">Methylocella tundrae</name>
    <dbReference type="NCBI Taxonomy" id="227605"/>
    <lineage>
        <taxon>Bacteria</taxon>
        <taxon>Pseudomonadati</taxon>
        <taxon>Pseudomonadota</taxon>
        <taxon>Alphaproteobacteria</taxon>
        <taxon>Hyphomicrobiales</taxon>
        <taxon>Beijerinckiaceae</taxon>
        <taxon>Methylocella</taxon>
    </lineage>
</organism>
<dbReference type="Proteomes" id="UP000294360">
    <property type="component" value="Chromosome"/>
</dbReference>
<dbReference type="InterPro" id="IPR006342">
    <property type="entry name" value="FkbM_mtfrase"/>
</dbReference>
<dbReference type="Gene3D" id="3.40.50.150">
    <property type="entry name" value="Vaccinia Virus protein VP39"/>
    <property type="match status" value="1"/>
</dbReference>
<dbReference type="RefSeq" id="WP_134487864.1">
    <property type="nucleotide sequence ID" value="NZ_CP139089.1"/>
</dbReference>